<protein>
    <submittedName>
        <fullName evidence="1">Uncharacterized protein</fullName>
    </submittedName>
</protein>
<keyword evidence="2" id="KW-1185">Reference proteome</keyword>
<gene>
    <name evidence="1" type="ORF">NUW54_g1699</name>
</gene>
<accession>A0ACC1Q9E6</accession>
<reference evidence="1" key="1">
    <citation type="submission" date="2022-08" db="EMBL/GenBank/DDBJ databases">
        <title>Genome Sequence of Pycnoporus sanguineus.</title>
        <authorList>
            <person name="Buettner E."/>
        </authorList>
    </citation>
    <scope>NUCLEOTIDE SEQUENCE</scope>
    <source>
        <strain evidence="1">CG-C14</strain>
    </source>
</reference>
<comment type="caution">
    <text evidence="1">The sequence shown here is derived from an EMBL/GenBank/DDBJ whole genome shotgun (WGS) entry which is preliminary data.</text>
</comment>
<evidence type="ECO:0000313" key="1">
    <source>
        <dbReference type="EMBL" id="KAJ3013052.1"/>
    </source>
</evidence>
<organism evidence="1 2">
    <name type="scientific">Trametes sanguinea</name>
    <dbReference type="NCBI Taxonomy" id="158606"/>
    <lineage>
        <taxon>Eukaryota</taxon>
        <taxon>Fungi</taxon>
        <taxon>Dikarya</taxon>
        <taxon>Basidiomycota</taxon>
        <taxon>Agaricomycotina</taxon>
        <taxon>Agaricomycetes</taxon>
        <taxon>Polyporales</taxon>
        <taxon>Polyporaceae</taxon>
        <taxon>Trametes</taxon>
    </lineage>
</organism>
<sequence length="418" mass="44729">MAGTSDKSHTEFVKDDHIVDAPTSGHDLLLGSFDPTKLHPMAGIEDKLDYLLLDDEKTTDLPGAGTAIPSRGWSDDLCYGTGTMYLSGLALGGVWGLREGARKPLAVSNARLRINSILNSITRRGTFIGNSAGCLALVYNAFNSSIDHFRGQHDTYGSMAAGALTGALYKSTAGVKPALTAATVIAGPFPCGSDAICPFLLKSRMLLDPTPSDVHVASGTVCTVEKQSLGPMISPKDRNKLSINFLSDEPPRATTSSSTRSPTSPLSRRARGANRYGTSLGRTEDVEVAIEISSDQPRTYRLEIVQHPDRTAEFGNSALTRLPLAPPLIAQLVLRDSSGRTVIDESELPFLVAQLSLLSGEGGSPMDYLIDSRGQNTGERLLYGNLVSSPHLLRNLQGRRGVYFIFPDVGIRQRAASS</sequence>
<dbReference type="Proteomes" id="UP001144978">
    <property type="component" value="Unassembled WGS sequence"/>
</dbReference>
<proteinExistence type="predicted"/>
<dbReference type="EMBL" id="JANSHE010000291">
    <property type="protein sequence ID" value="KAJ3013052.1"/>
    <property type="molecule type" value="Genomic_DNA"/>
</dbReference>
<evidence type="ECO:0000313" key="2">
    <source>
        <dbReference type="Proteomes" id="UP001144978"/>
    </source>
</evidence>
<name>A0ACC1Q9E6_9APHY</name>